<evidence type="ECO:0000313" key="1">
    <source>
        <dbReference type="EMBL" id="ACL06844.1"/>
    </source>
</evidence>
<dbReference type="HOGENOM" id="CLU_1101481_0_0_7"/>
<reference evidence="1 2" key="1">
    <citation type="journal article" date="2012" name="Environ. Microbiol.">
        <title>The genome sequence of Desulfatibacillum alkenivorans AK-01: a blueprint for anaerobic alkane oxidation.</title>
        <authorList>
            <person name="Callaghan A.V."/>
            <person name="Morris B.E."/>
            <person name="Pereira I.A."/>
            <person name="McInerney M.J."/>
            <person name="Austin R.N."/>
            <person name="Groves J.T."/>
            <person name="Kukor J.J."/>
            <person name="Suflita J.M."/>
            <person name="Young L.Y."/>
            <person name="Zylstra G.J."/>
            <person name="Wawrik B."/>
        </authorList>
    </citation>
    <scope>NUCLEOTIDE SEQUENCE [LARGE SCALE GENOMIC DNA]</scope>
    <source>
        <strain evidence="1 2">AK-01</strain>
    </source>
</reference>
<dbReference type="AlphaFoldDB" id="B8FE63"/>
<organism evidence="1 2">
    <name type="scientific">Desulfatibacillum aliphaticivorans</name>
    <dbReference type="NCBI Taxonomy" id="218208"/>
    <lineage>
        <taxon>Bacteria</taxon>
        <taxon>Pseudomonadati</taxon>
        <taxon>Thermodesulfobacteriota</taxon>
        <taxon>Desulfobacteria</taxon>
        <taxon>Desulfobacterales</taxon>
        <taxon>Desulfatibacillaceae</taxon>
        <taxon>Desulfatibacillum</taxon>
    </lineage>
</organism>
<evidence type="ECO:0008006" key="3">
    <source>
        <dbReference type="Google" id="ProtNLM"/>
    </source>
</evidence>
<dbReference type="PROSITE" id="PS51257">
    <property type="entry name" value="PROKAR_LIPOPROTEIN"/>
    <property type="match status" value="1"/>
</dbReference>
<dbReference type="RefSeq" id="WP_015949881.1">
    <property type="nucleotide sequence ID" value="NC_011768.1"/>
</dbReference>
<evidence type="ECO:0000313" key="2">
    <source>
        <dbReference type="Proteomes" id="UP000000739"/>
    </source>
</evidence>
<dbReference type="Proteomes" id="UP000000739">
    <property type="component" value="Chromosome"/>
</dbReference>
<dbReference type="KEGG" id="dal:Dalk_5174"/>
<name>B8FE63_DESAL</name>
<keyword evidence="2" id="KW-1185">Reference proteome</keyword>
<gene>
    <name evidence="1" type="ordered locus">Dalk_5174</name>
</gene>
<accession>B8FE63</accession>
<protein>
    <recommendedName>
        <fullName evidence="3">Lipoprotein</fullName>
    </recommendedName>
</protein>
<dbReference type="EMBL" id="CP001322">
    <property type="protein sequence ID" value="ACL06844.1"/>
    <property type="molecule type" value="Genomic_DNA"/>
</dbReference>
<proteinExistence type="predicted"/>
<sequence>MPERKNIIFYSILGALLTSLLLTQGCCTRRRAAVEAEPQAAGGVSASASLAPTPAPKAFKQPVFKGELGGVISSYTGKFMQDSGALVALPQKDEAEETARTAKTAETAETKIFSHSFDGDLLIIGQATSSSHDVRGSDMVTVQEGTGQYKTEKSLFGEETTVEIKRSVMKPVPFIVRQASLKVDYKIVDVKTDSVLQQDSVQEDLEEKFGGDLEYQEFSGRKLSQLPSKQDSLEFLAKKISQKIATRALALD</sequence>